<gene>
    <name evidence="4" type="ORF">HCN08_04070</name>
</gene>
<dbReference type="SUPFAM" id="SSF52172">
    <property type="entry name" value="CheY-like"/>
    <property type="match status" value="1"/>
</dbReference>
<dbReference type="RefSeq" id="WP_167981447.1">
    <property type="nucleotide sequence ID" value="NZ_JAATEJ010000002.1"/>
</dbReference>
<protein>
    <submittedName>
        <fullName evidence="4">Response regulator</fullName>
    </submittedName>
</protein>
<feature type="modified residue" description="4-aspartylphosphate" evidence="1">
    <location>
        <position position="33"/>
    </location>
</feature>
<feature type="domain" description="Response regulatory" evidence="3">
    <location>
        <begin position="1"/>
        <end position="101"/>
    </location>
</feature>
<dbReference type="Proteomes" id="UP000734511">
    <property type="component" value="Unassembled WGS sequence"/>
</dbReference>
<proteinExistence type="predicted"/>
<evidence type="ECO:0000256" key="2">
    <source>
        <dbReference type="SAM" id="MobiDB-lite"/>
    </source>
</evidence>
<accession>A0ABX0ZIG1</accession>
<feature type="region of interest" description="Disordered" evidence="2">
    <location>
        <begin position="105"/>
        <end position="126"/>
    </location>
</feature>
<dbReference type="InterPro" id="IPR001789">
    <property type="entry name" value="Sig_transdc_resp-reg_receiver"/>
</dbReference>
<evidence type="ECO:0000256" key="1">
    <source>
        <dbReference type="PROSITE-ProRule" id="PRU00169"/>
    </source>
</evidence>
<evidence type="ECO:0000313" key="5">
    <source>
        <dbReference type="Proteomes" id="UP000734511"/>
    </source>
</evidence>
<comment type="caution">
    <text evidence="4">The sequence shown here is derived from an EMBL/GenBank/DDBJ whole genome shotgun (WGS) entry which is preliminary data.</text>
</comment>
<feature type="compositionally biased region" description="Pro residues" evidence="2">
    <location>
        <begin position="113"/>
        <end position="126"/>
    </location>
</feature>
<name>A0ABX0ZIG1_9ACTN</name>
<keyword evidence="1" id="KW-0597">Phosphoprotein</keyword>
<organism evidence="4 5">
    <name type="scientific">Actinacidiphila epipremni</name>
    <dbReference type="NCBI Taxonomy" id="2053013"/>
    <lineage>
        <taxon>Bacteria</taxon>
        <taxon>Bacillati</taxon>
        <taxon>Actinomycetota</taxon>
        <taxon>Actinomycetes</taxon>
        <taxon>Kitasatosporales</taxon>
        <taxon>Streptomycetaceae</taxon>
        <taxon>Actinacidiphila</taxon>
    </lineage>
</organism>
<dbReference type="InterPro" id="IPR011006">
    <property type="entry name" value="CheY-like_superfamily"/>
</dbReference>
<reference evidence="4 5" key="1">
    <citation type="submission" date="2020-03" db="EMBL/GenBank/DDBJ databases">
        <title>WGS of actinomycetes isolated from Thailand.</title>
        <authorList>
            <person name="Thawai C."/>
        </authorList>
    </citation>
    <scope>NUCLEOTIDE SEQUENCE [LARGE SCALE GENOMIC DNA]</scope>
    <source>
        <strain evidence="4 5">PRB2-1</strain>
    </source>
</reference>
<dbReference type="EMBL" id="JAATEJ010000002">
    <property type="protein sequence ID" value="NJP42592.1"/>
    <property type="molecule type" value="Genomic_DNA"/>
</dbReference>
<evidence type="ECO:0000259" key="3">
    <source>
        <dbReference type="PROSITE" id="PS50110"/>
    </source>
</evidence>
<sequence length="126" mass="13323">MLRSSGAEVLVVGDESAADRALAAGAPDVIVSDIKRGEDREAGFTYVRRLRAQGTYTGPVVYFTSENTQARRELAREVGALGIAVAWSELFRYLDEVMAARSAWAGAAGRPAPSGPPGRPYDGPPG</sequence>
<keyword evidence="5" id="KW-1185">Reference proteome</keyword>
<evidence type="ECO:0000313" key="4">
    <source>
        <dbReference type="EMBL" id="NJP42592.1"/>
    </source>
</evidence>
<dbReference type="Gene3D" id="3.40.50.2300">
    <property type="match status" value="1"/>
</dbReference>
<dbReference type="PROSITE" id="PS50110">
    <property type="entry name" value="RESPONSE_REGULATORY"/>
    <property type="match status" value="1"/>
</dbReference>